<sequence length="78" mass="8735">MELLESIFIDVFEGYLAIDTADDGESTLEWLKGTDTLPAPARKSLLTKRKSLAGSPFELGVRVIRAIVAKERLWAEER</sequence>
<dbReference type="Proteomes" id="UP001519287">
    <property type="component" value="Unassembled WGS sequence"/>
</dbReference>
<dbReference type="RefSeq" id="WP_209977362.1">
    <property type="nucleotide sequence ID" value="NZ_JAGGLB010000036.1"/>
</dbReference>
<reference evidence="1 2" key="1">
    <citation type="submission" date="2021-03" db="EMBL/GenBank/DDBJ databases">
        <title>Genomic Encyclopedia of Type Strains, Phase IV (KMG-IV): sequencing the most valuable type-strain genomes for metagenomic binning, comparative biology and taxonomic classification.</title>
        <authorList>
            <person name="Goeker M."/>
        </authorList>
    </citation>
    <scope>NUCLEOTIDE SEQUENCE [LARGE SCALE GENOMIC DNA]</scope>
    <source>
        <strain evidence="1 2">DSM 26048</strain>
    </source>
</reference>
<comment type="caution">
    <text evidence="1">The sequence shown here is derived from an EMBL/GenBank/DDBJ whole genome shotgun (WGS) entry which is preliminary data.</text>
</comment>
<organism evidence="1 2">
    <name type="scientific">Paenibacillus eucommiae</name>
    <dbReference type="NCBI Taxonomy" id="1355755"/>
    <lineage>
        <taxon>Bacteria</taxon>
        <taxon>Bacillati</taxon>
        <taxon>Bacillota</taxon>
        <taxon>Bacilli</taxon>
        <taxon>Bacillales</taxon>
        <taxon>Paenibacillaceae</taxon>
        <taxon>Paenibacillus</taxon>
    </lineage>
</organism>
<dbReference type="EMBL" id="JAGGLB010000036">
    <property type="protein sequence ID" value="MBP1995568.1"/>
    <property type="molecule type" value="Genomic_DNA"/>
</dbReference>
<name>A0ABS4J6W3_9BACL</name>
<evidence type="ECO:0000313" key="1">
    <source>
        <dbReference type="EMBL" id="MBP1995568.1"/>
    </source>
</evidence>
<proteinExistence type="predicted"/>
<accession>A0ABS4J6W3</accession>
<gene>
    <name evidence="1" type="ORF">J2Z66_007210</name>
</gene>
<keyword evidence="2" id="KW-1185">Reference proteome</keyword>
<evidence type="ECO:0000313" key="2">
    <source>
        <dbReference type="Proteomes" id="UP001519287"/>
    </source>
</evidence>
<protein>
    <submittedName>
        <fullName evidence="1">Uncharacterized protein</fullName>
    </submittedName>
</protein>